<dbReference type="RefSeq" id="XP_042919668.1">
    <property type="nucleotide sequence ID" value="XM_043067663.1"/>
</dbReference>
<feature type="region of interest" description="Disordered" evidence="1">
    <location>
        <begin position="461"/>
        <end position="506"/>
    </location>
</feature>
<feature type="compositionally biased region" description="Low complexity" evidence="1">
    <location>
        <begin position="461"/>
        <end position="474"/>
    </location>
</feature>
<dbReference type="AlphaFoldDB" id="A0A2K3D8H3"/>
<evidence type="ECO:0000256" key="1">
    <source>
        <dbReference type="SAM" id="MobiDB-lite"/>
    </source>
</evidence>
<sequence>MVERCDIRAPIVLPGFRPEVVAILLNWLAVNRLTRRPEGASSASPCRHARGPASPCEGLAEQEPVCGPATAGATLDAPSAESEADCDSEPLSALSNASTLYDDNRGGSRRNSTSSRSSSLASSDSALSGINVVTGSLPSSLRGANTTLRGGNCAPTSLSLGLDGCDLGIHCNADAAAAEAPAAAPQPVQRFPAFQLPPLVPPQLQSELDVLIDFLGLTAAVYGTRLPHLSYGTPLPYLLATYGTRPLLSYRSSPAALVLDGSCLQLHTRGYAHASALLEPVAAAAQASAGGVRSAFAGSSKLLWKLRVSRHGSSSGGSGGCGSSCRADTSLGVLVVHVAGEPEAVAGAGAGSGGSSSGGVPVISAATAAAWAGPLPLLAAGLSSTGGAGGLGGGFSSHRRACSTLHAPGFYGWHMAGLARSHEPGAGGGAGGAAASGGGVEGGGGRLTKVQQAAAACSPSAAAGTSSGASSGPAEVRAANPLGGSHGRGALGLSSSSSSSSSSSGGGCSRAALPGMFFEEGDVLVFALDMEARRLEMQHGRLGQTYSVALPPPPAAAAVGRSGAAAAAGVARNGDGSVGGARAGQPGVRELVYAHVCLYDQGEGVEVLEVGVEDLQRMGCV</sequence>
<feature type="region of interest" description="Disordered" evidence="1">
    <location>
        <begin position="38"/>
        <end position="122"/>
    </location>
</feature>
<dbReference type="OrthoDB" id="550445at2759"/>
<feature type="compositionally biased region" description="Low complexity" evidence="1">
    <location>
        <begin position="491"/>
        <end position="503"/>
    </location>
</feature>
<protein>
    <submittedName>
        <fullName evidence="2">Uncharacterized protein</fullName>
    </submittedName>
</protein>
<dbReference type="ExpressionAtlas" id="A0A2K3D8H3">
    <property type="expression patterns" value="baseline and differential"/>
</dbReference>
<organism evidence="2 3">
    <name type="scientific">Chlamydomonas reinhardtii</name>
    <name type="common">Chlamydomonas smithii</name>
    <dbReference type="NCBI Taxonomy" id="3055"/>
    <lineage>
        <taxon>Eukaryota</taxon>
        <taxon>Viridiplantae</taxon>
        <taxon>Chlorophyta</taxon>
        <taxon>core chlorophytes</taxon>
        <taxon>Chlorophyceae</taxon>
        <taxon>CS clade</taxon>
        <taxon>Chlamydomonadales</taxon>
        <taxon>Chlamydomonadaceae</taxon>
        <taxon>Chlamydomonas</taxon>
    </lineage>
</organism>
<dbReference type="EMBL" id="CM008972">
    <property type="protein sequence ID" value="PNW76825.1"/>
    <property type="molecule type" value="Genomic_DNA"/>
</dbReference>
<feature type="compositionally biased region" description="Low complexity" evidence="1">
    <location>
        <begin position="109"/>
        <end position="122"/>
    </location>
</feature>
<dbReference type="PaxDb" id="3055-EDP00303"/>
<dbReference type="InParanoid" id="A0A2K3D8H3"/>
<dbReference type="GeneID" id="66055324"/>
<dbReference type="KEGG" id="cre:CHLRE_11g477900v5"/>
<dbReference type="Proteomes" id="UP000006906">
    <property type="component" value="Chromosome 11"/>
</dbReference>
<feature type="region of interest" description="Disordered" evidence="1">
    <location>
        <begin position="425"/>
        <end position="445"/>
    </location>
</feature>
<gene>
    <name evidence="2" type="ORF">CHLRE_11g477900v5</name>
</gene>
<evidence type="ECO:0000313" key="3">
    <source>
        <dbReference type="Proteomes" id="UP000006906"/>
    </source>
</evidence>
<evidence type="ECO:0000313" key="2">
    <source>
        <dbReference type="EMBL" id="PNW76825.1"/>
    </source>
</evidence>
<keyword evidence="3" id="KW-1185">Reference proteome</keyword>
<proteinExistence type="predicted"/>
<name>A0A2K3D8H3_CHLRE</name>
<dbReference type="Gramene" id="PNW76825">
    <property type="protein sequence ID" value="PNW76825"/>
    <property type="gene ID" value="CHLRE_11g477900v5"/>
</dbReference>
<accession>A0A2K3D8H3</accession>
<reference evidence="2 3" key="1">
    <citation type="journal article" date="2007" name="Science">
        <title>The Chlamydomonas genome reveals the evolution of key animal and plant functions.</title>
        <authorList>
            <person name="Merchant S.S."/>
            <person name="Prochnik S.E."/>
            <person name="Vallon O."/>
            <person name="Harris E.H."/>
            <person name="Karpowicz S.J."/>
            <person name="Witman G.B."/>
            <person name="Terry A."/>
            <person name="Salamov A."/>
            <person name="Fritz-Laylin L.K."/>
            <person name="Marechal-Drouard L."/>
            <person name="Marshall W.F."/>
            <person name="Qu L.H."/>
            <person name="Nelson D.R."/>
            <person name="Sanderfoot A.A."/>
            <person name="Spalding M.H."/>
            <person name="Kapitonov V.V."/>
            <person name="Ren Q."/>
            <person name="Ferris P."/>
            <person name="Lindquist E."/>
            <person name="Shapiro H."/>
            <person name="Lucas S.M."/>
            <person name="Grimwood J."/>
            <person name="Schmutz J."/>
            <person name="Cardol P."/>
            <person name="Cerutti H."/>
            <person name="Chanfreau G."/>
            <person name="Chen C.L."/>
            <person name="Cognat V."/>
            <person name="Croft M.T."/>
            <person name="Dent R."/>
            <person name="Dutcher S."/>
            <person name="Fernandez E."/>
            <person name="Fukuzawa H."/>
            <person name="Gonzalez-Ballester D."/>
            <person name="Gonzalez-Halphen D."/>
            <person name="Hallmann A."/>
            <person name="Hanikenne M."/>
            <person name="Hippler M."/>
            <person name="Inwood W."/>
            <person name="Jabbari K."/>
            <person name="Kalanon M."/>
            <person name="Kuras R."/>
            <person name="Lefebvre P.A."/>
            <person name="Lemaire S.D."/>
            <person name="Lobanov A.V."/>
            <person name="Lohr M."/>
            <person name="Manuell A."/>
            <person name="Meier I."/>
            <person name="Mets L."/>
            <person name="Mittag M."/>
            <person name="Mittelmeier T."/>
            <person name="Moroney J.V."/>
            <person name="Moseley J."/>
            <person name="Napoli C."/>
            <person name="Nedelcu A.M."/>
            <person name="Niyogi K."/>
            <person name="Novoselov S.V."/>
            <person name="Paulsen I.T."/>
            <person name="Pazour G."/>
            <person name="Purton S."/>
            <person name="Ral J.P."/>
            <person name="Riano-Pachon D.M."/>
            <person name="Riekhof W."/>
            <person name="Rymarquis L."/>
            <person name="Schroda M."/>
            <person name="Stern D."/>
            <person name="Umen J."/>
            <person name="Willows R."/>
            <person name="Wilson N."/>
            <person name="Zimmer S.L."/>
            <person name="Allmer J."/>
            <person name="Balk J."/>
            <person name="Bisova K."/>
            <person name="Chen C.J."/>
            <person name="Elias M."/>
            <person name="Gendler K."/>
            <person name="Hauser C."/>
            <person name="Lamb M.R."/>
            <person name="Ledford H."/>
            <person name="Long J.C."/>
            <person name="Minagawa J."/>
            <person name="Page M.D."/>
            <person name="Pan J."/>
            <person name="Pootakham W."/>
            <person name="Roje S."/>
            <person name="Rose A."/>
            <person name="Stahlberg E."/>
            <person name="Terauchi A.M."/>
            <person name="Yang P."/>
            <person name="Ball S."/>
            <person name="Bowler C."/>
            <person name="Dieckmann C.L."/>
            <person name="Gladyshev V.N."/>
            <person name="Green P."/>
            <person name="Jorgensen R."/>
            <person name="Mayfield S."/>
            <person name="Mueller-Roeber B."/>
            <person name="Rajamani S."/>
            <person name="Sayre R.T."/>
            <person name="Brokstein P."/>
            <person name="Dubchak I."/>
            <person name="Goodstein D."/>
            <person name="Hornick L."/>
            <person name="Huang Y.W."/>
            <person name="Jhaveri J."/>
            <person name="Luo Y."/>
            <person name="Martinez D."/>
            <person name="Ngau W.C."/>
            <person name="Otillar B."/>
            <person name="Poliakov A."/>
            <person name="Porter A."/>
            <person name="Szajkowski L."/>
            <person name="Werner G."/>
            <person name="Zhou K."/>
            <person name="Grigoriev I.V."/>
            <person name="Rokhsar D.S."/>
            <person name="Grossman A.R."/>
        </authorList>
    </citation>
    <scope>NUCLEOTIDE SEQUENCE [LARGE SCALE GENOMIC DNA]</scope>
    <source>
        <strain evidence="3">CC-503</strain>
    </source>
</reference>